<evidence type="ECO:0000313" key="3">
    <source>
        <dbReference type="Proteomes" id="UP000190961"/>
    </source>
</evidence>
<keyword evidence="1" id="KW-0812">Transmembrane</keyword>
<name>A0A1T5J486_9BACT</name>
<reference evidence="2 3" key="1">
    <citation type="submission" date="2017-02" db="EMBL/GenBank/DDBJ databases">
        <authorList>
            <person name="Peterson S.W."/>
        </authorList>
    </citation>
    <scope>NUCLEOTIDE SEQUENCE [LARGE SCALE GENOMIC DNA]</scope>
    <source>
        <strain evidence="2 3">DSM 25262</strain>
    </source>
</reference>
<proteinExistence type="predicted"/>
<gene>
    <name evidence="2" type="ORF">SAMN05660236_0735</name>
</gene>
<organism evidence="2 3">
    <name type="scientific">Ohtaekwangia koreensis</name>
    <dbReference type="NCBI Taxonomy" id="688867"/>
    <lineage>
        <taxon>Bacteria</taxon>
        <taxon>Pseudomonadati</taxon>
        <taxon>Bacteroidota</taxon>
        <taxon>Cytophagia</taxon>
        <taxon>Cytophagales</taxon>
        <taxon>Fulvivirgaceae</taxon>
        <taxon>Ohtaekwangia</taxon>
    </lineage>
</organism>
<protein>
    <submittedName>
        <fullName evidence="2">Uncharacterized protein</fullName>
    </submittedName>
</protein>
<dbReference type="AlphaFoldDB" id="A0A1T5J486"/>
<keyword evidence="1" id="KW-0472">Membrane</keyword>
<feature type="transmembrane region" description="Helical" evidence="1">
    <location>
        <begin position="71"/>
        <end position="89"/>
    </location>
</feature>
<keyword evidence="1" id="KW-1133">Transmembrane helix</keyword>
<dbReference type="Proteomes" id="UP000190961">
    <property type="component" value="Unassembled WGS sequence"/>
</dbReference>
<evidence type="ECO:0000256" key="1">
    <source>
        <dbReference type="SAM" id="Phobius"/>
    </source>
</evidence>
<sequence length="95" mass="11233">MLKQNSSGSNRRIRRDQASSAYIVLIVTNVSKNVSVGYEINQIIRFHSCDVLQRRFLDQFKNISMYKFERLFGFRLGMLNYIGILWIPLKNQFLI</sequence>
<keyword evidence="3" id="KW-1185">Reference proteome</keyword>
<dbReference type="EMBL" id="FUZU01000001">
    <property type="protein sequence ID" value="SKC46186.1"/>
    <property type="molecule type" value="Genomic_DNA"/>
</dbReference>
<evidence type="ECO:0000313" key="2">
    <source>
        <dbReference type="EMBL" id="SKC46186.1"/>
    </source>
</evidence>
<accession>A0A1T5J486</accession>